<keyword evidence="2" id="KW-0813">Transport</keyword>
<dbReference type="CDD" id="cd06261">
    <property type="entry name" value="TM_PBP2"/>
    <property type="match status" value="1"/>
</dbReference>
<feature type="transmembrane region" description="Helical" evidence="7">
    <location>
        <begin position="241"/>
        <end position="264"/>
    </location>
</feature>
<evidence type="ECO:0000256" key="7">
    <source>
        <dbReference type="SAM" id="Phobius"/>
    </source>
</evidence>
<dbReference type="PANTHER" id="PTHR43163:SF6">
    <property type="entry name" value="DIPEPTIDE TRANSPORT SYSTEM PERMEASE PROTEIN DPPB-RELATED"/>
    <property type="match status" value="1"/>
</dbReference>
<comment type="subcellular location">
    <subcellularLocation>
        <location evidence="1">Cell membrane</location>
        <topology evidence="1">Multi-pass membrane protein</topology>
    </subcellularLocation>
</comment>
<evidence type="ECO:0000256" key="4">
    <source>
        <dbReference type="ARBA" id="ARBA00022692"/>
    </source>
</evidence>
<dbReference type="AlphaFoldDB" id="A0A381UAS4"/>
<keyword evidence="3" id="KW-1003">Cell membrane</keyword>
<keyword evidence="6 7" id="KW-0472">Membrane</keyword>
<evidence type="ECO:0000256" key="1">
    <source>
        <dbReference type="ARBA" id="ARBA00004651"/>
    </source>
</evidence>
<proteinExistence type="predicted"/>
<sequence length="315" mass="34808">MTRFIIRRFIFLILAIFAATLIVFALSRLQGDPRNVMLNVGYVSPEQWEAWGKDFHLDKPVVVQYLIWIGKGIFQGDFGTSLKTGLPVLEMVKHFAPASIQLGLSATLFVLITGIPIGIMSAVRRGTLLDAFGRTFAVFGQALPPFWLGIMLILVFSVNLDWLPSGTRGHDAANGFEKAKHFIMPAVTLGWLASAGLMRLVRSSMLDVLDSEFIKLARAKGVGNTSVIWKHAFKNALIPPLTFSALILVGFIGGTVVTETVFAWPGLGMMTYTSILNNDFPLMTGAVLVFTIVYVFAVFLIDILYAFIDPRIRYN</sequence>
<dbReference type="Pfam" id="PF00528">
    <property type="entry name" value="BPD_transp_1"/>
    <property type="match status" value="1"/>
</dbReference>
<feature type="transmembrane region" description="Helical" evidence="7">
    <location>
        <begin position="135"/>
        <end position="162"/>
    </location>
</feature>
<feature type="domain" description="ABC transmembrane type-1" evidence="8">
    <location>
        <begin position="96"/>
        <end position="305"/>
    </location>
</feature>
<feature type="transmembrane region" description="Helical" evidence="7">
    <location>
        <begin position="182"/>
        <end position="201"/>
    </location>
</feature>
<protein>
    <recommendedName>
        <fullName evidence="8">ABC transmembrane type-1 domain-containing protein</fullName>
    </recommendedName>
</protein>
<dbReference type="Gene3D" id="1.10.3720.10">
    <property type="entry name" value="MetI-like"/>
    <property type="match status" value="1"/>
</dbReference>
<evidence type="ECO:0000256" key="3">
    <source>
        <dbReference type="ARBA" id="ARBA00022475"/>
    </source>
</evidence>
<dbReference type="InterPro" id="IPR000515">
    <property type="entry name" value="MetI-like"/>
</dbReference>
<dbReference type="EMBL" id="UINC01005998">
    <property type="protein sequence ID" value="SVA24851.1"/>
    <property type="molecule type" value="Genomic_DNA"/>
</dbReference>
<keyword evidence="4 7" id="KW-0812">Transmembrane</keyword>
<dbReference type="Pfam" id="PF19300">
    <property type="entry name" value="BPD_transp_1_N"/>
    <property type="match status" value="1"/>
</dbReference>
<evidence type="ECO:0000313" key="9">
    <source>
        <dbReference type="EMBL" id="SVA24851.1"/>
    </source>
</evidence>
<name>A0A381UAS4_9ZZZZ</name>
<accession>A0A381UAS4</accession>
<dbReference type="SUPFAM" id="SSF161098">
    <property type="entry name" value="MetI-like"/>
    <property type="match status" value="1"/>
</dbReference>
<dbReference type="GO" id="GO:0005886">
    <property type="term" value="C:plasma membrane"/>
    <property type="evidence" value="ECO:0007669"/>
    <property type="project" value="UniProtKB-SubCell"/>
</dbReference>
<evidence type="ECO:0000256" key="6">
    <source>
        <dbReference type="ARBA" id="ARBA00023136"/>
    </source>
</evidence>
<organism evidence="9">
    <name type="scientific">marine metagenome</name>
    <dbReference type="NCBI Taxonomy" id="408172"/>
    <lineage>
        <taxon>unclassified sequences</taxon>
        <taxon>metagenomes</taxon>
        <taxon>ecological metagenomes</taxon>
    </lineage>
</organism>
<dbReference type="PROSITE" id="PS50928">
    <property type="entry name" value="ABC_TM1"/>
    <property type="match status" value="1"/>
</dbReference>
<dbReference type="GO" id="GO:0055085">
    <property type="term" value="P:transmembrane transport"/>
    <property type="evidence" value="ECO:0007669"/>
    <property type="project" value="InterPro"/>
</dbReference>
<dbReference type="PANTHER" id="PTHR43163">
    <property type="entry name" value="DIPEPTIDE TRANSPORT SYSTEM PERMEASE PROTEIN DPPB-RELATED"/>
    <property type="match status" value="1"/>
</dbReference>
<reference evidence="9" key="1">
    <citation type="submission" date="2018-05" db="EMBL/GenBank/DDBJ databases">
        <authorList>
            <person name="Lanie J.A."/>
            <person name="Ng W.-L."/>
            <person name="Kazmierczak K.M."/>
            <person name="Andrzejewski T.M."/>
            <person name="Davidsen T.M."/>
            <person name="Wayne K.J."/>
            <person name="Tettelin H."/>
            <person name="Glass J.I."/>
            <person name="Rusch D."/>
            <person name="Podicherti R."/>
            <person name="Tsui H.-C.T."/>
            <person name="Winkler M.E."/>
        </authorList>
    </citation>
    <scope>NUCLEOTIDE SEQUENCE</scope>
</reference>
<keyword evidence="5 7" id="KW-1133">Transmembrane helix</keyword>
<evidence type="ECO:0000256" key="2">
    <source>
        <dbReference type="ARBA" id="ARBA00022448"/>
    </source>
</evidence>
<dbReference type="InterPro" id="IPR035906">
    <property type="entry name" value="MetI-like_sf"/>
</dbReference>
<evidence type="ECO:0000256" key="5">
    <source>
        <dbReference type="ARBA" id="ARBA00022989"/>
    </source>
</evidence>
<feature type="transmembrane region" description="Helical" evidence="7">
    <location>
        <begin position="284"/>
        <end position="308"/>
    </location>
</feature>
<feature type="transmembrane region" description="Helical" evidence="7">
    <location>
        <begin position="100"/>
        <end position="123"/>
    </location>
</feature>
<gene>
    <name evidence="9" type="ORF">METZ01_LOCUS77705</name>
</gene>
<evidence type="ECO:0000259" key="8">
    <source>
        <dbReference type="PROSITE" id="PS50928"/>
    </source>
</evidence>
<dbReference type="InterPro" id="IPR045621">
    <property type="entry name" value="BPD_transp_1_N"/>
</dbReference>